<dbReference type="GO" id="GO:0003735">
    <property type="term" value="F:structural constituent of ribosome"/>
    <property type="evidence" value="ECO:0007669"/>
    <property type="project" value="InterPro"/>
</dbReference>
<dbReference type="FunFam" id="1.10.1050.10:FF:000001">
    <property type="entry name" value="30S ribosomal protein S4"/>
    <property type="match status" value="1"/>
</dbReference>
<protein>
    <submittedName>
        <fullName evidence="8">Uncharacterized protein</fullName>
    </submittedName>
</protein>
<dbReference type="GO" id="GO:0015935">
    <property type="term" value="C:small ribosomal subunit"/>
    <property type="evidence" value="ECO:0007669"/>
    <property type="project" value="InterPro"/>
</dbReference>
<feature type="domain" description="RNA-binding S4" evidence="6">
    <location>
        <begin position="96"/>
        <end position="160"/>
    </location>
</feature>
<dbReference type="EMBL" id="UINC01044950">
    <property type="protein sequence ID" value="SVB51087.1"/>
    <property type="molecule type" value="Genomic_DNA"/>
</dbReference>
<dbReference type="PANTHER" id="PTHR11831:SF4">
    <property type="entry name" value="SMALL RIBOSOMAL SUBUNIT PROTEIN US4M"/>
    <property type="match status" value="1"/>
</dbReference>
<keyword evidence="2" id="KW-0699">rRNA-binding</keyword>
<dbReference type="FunFam" id="3.10.290.10:FF:000001">
    <property type="entry name" value="30S ribosomal protein S4"/>
    <property type="match status" value="1"/>
</dbReference>
<keyword evidence="3" id="KW-0694">RNA-binding</keyword>
<dbReference type="GO" id="GO:0019843">
    <property type="term" value="F:rRNA binding"/>
    <property type="evidence" value="ECO:0007669"/>
    <property type="project" value="UniProtKB-KW"/>
</dbReference>
<dbReference type="InterPro" id="IPR005709">
    <property type="entry name" value="Ribosomal_uS4_bac-type"/>
</dbReference>
<evidence type="ECO:0000256" key="3">
    <source>
        <dbReference type="ARBA" id="ARBA00022884"/>
    </source>
</evidence>
<evidence type="ECO:0000256" key="2">
    <source>
        <dbReference type="ARBA" id="ARBA00022730"/>
    </source>
</evidence>
<dbReference type="Pfam" id="PF01479">
    <property type="entry name" value="S4"/>
    <property type="match status" value="1"/>
</dbReference>
<dbReference type="GO" id="GO:0042274">
    <property type="term" value="P:ribosomal small subunit biogenesis"/>
    <property type="evidence" value="ECO:0007669"/>
    <property type="project" value="TreeGrafter"/>
</dbReference>
<dbReference type="Gene3D" id="3.10.290.10">
    <property type="entry name" value="RNA-binding S4 domain"/>
    <property type="match status" value="1"/>
</dbReference>
<gene>
    <name evidence="8" type="ORF">METZ01_LOCUS203941</name>
</gene>
<evidence type="ECO:0000256" key="5">
    <source>
        <dbReference type="ARBA" id="ARBA00023274"/>
    </source>
</evidence>
<dbReference type="GO" id="GO:0006412">
    <property type="term" value="P:translation"/>
    <property type="evidence" value="ECO:0007669"/>
    <property type="project" value="InterPro"/>
</dbReference>
<evidence type="ECO:0000256" key="4">
    <source>
        <dbReference type="ARBA" id="ARBA00022980"/>
    </source>
</evidence>
<keyword evidence="5" id="KW-0687">Ribonucleoprotein</keyword>
<evidence type="ECO:0000313" key="8">
    <source>
        <dbReference type="EMBL" id="SVB51087.1"/>
    </source>
</evidence>
<reference evidence="8" key="1">
    <citation type="submission" date="2018-05" db="EMBL/GenBank/DDBJ databases">
        <authorList>
            <person name="Lanie J.A."/>
            <person name="Ng W.-L."/>
            <person name="Kazmierczak K.M."/>
            <person name="Andrzejewski T.M."/>
            <person name="Davidsen T.M."/>
            <person name="Wayne K.J."/>
            <person name="Tettelin H."/>
            <person name="Glass J.I."/>
            <person name="Rusch D."/>
            <person name="Podicherti R."/>
            <person name="Tsui H.-C.T."/>
            <person name="Winkler M.E."/>
        </authorList>
    </citation>
    <scope>NUCLEOTIDE SEQUENCE</scope>
</reference>
<sequence>MARYLGPKSKLSRREGRDLLLKSGIRSYESKCRSETIPGQHGRRRGRTSDYGIQLREKQKVRRIYGVMEKQFRNYYKLAAKKKGVTGDNLLKLLESRLDNVVYRLGFGSTRSGARQLVSHKAIEVNGSIVNIPSYQVQSGDIVSLTEKAKTQKRVLQAIEISSSRPDCDWLEVKKGDSSGVFSSAPERDYLDSDINENLIVELYSK</sequence>
<dbReference type="SMART" id="SM00363">
    <property type="entry name" value="S4"/>
    <property type="match status" value="1"/>
</dbReference>
<evidence type="ECO:0000259" key="7">
    <source>
        <dbReference type="SMART" id="SM01390"/>
    </source>
</evidence>
<accession>A0A382EMG4</accession>
<dbReference type="HAMAP" id="MF_01306_B">
    <property type="entry name" value="Ribosomal_uS4_B"/>
    <property type="match status" value="1"/>
</dbReference>
<dbReference type="PANTHER" id="PTHR11831">
    <property type="entry name" value="30S 40S RIBOSOMAL PROTEIN"/>
    <property type="match status" value="1"/>
</dbReference>
<dbReference type="SMART" id="SM01390">
    <property type="entry name" value="Ribosomal_S4"/>
    <property type="match status" value="1"/>
</dbReference>
<keyword evidence="4" id="KW-0689">Ribosomal protein</keyword>
<dbReference type="SUPFAM" id="SSF55174">
    <property type="entry name" value="Alpha-L RNA-binding motif"/>
    <property type="match status" value="1"/>
</dbReference>
<dbReference type="NCBIfam" id="NF003717">
    <property type="entry name" value="PRK05327.1"/>
    <property type="match status" value="1"/>
</dbReference>
<dbReference type="PROSITE" id="PS50889">
    <property type="entry name" value="S4"/>
    <property type="match status" value="1"/>
</dbReference>
<dbReference type="CDD" id="cd00165">
    <property type="entry name" value="S4"/>
    <property type="match status" value="1"/>
</dbReference>
<dbReference type="InterPro" id="IPR018079">
    <property type="entry name" value="Ribosomal_uS4_CS"/>
</dbReference>
<comment type="similarity">
    <text evidence="1">Belongs to the universal ribosomal protein uS4 family.</text>
</comment>
<evidence type="ECO:0000256" key="1">
    <source>
        <dbReference type="ARBA" id="ARBA00007465"/>
    </source>
</evidence>
<feature type="domain" description="Small ribosomal subunit protein uS4 N-terminal" evidence="7">
    <location>
        <begin position="3"/>
        <end position="95"/>
    </location>
</feature>
<dbReference type="InterPro" id="IPR002942">
    <property type="entry name" value="S4_RNA-bd"/>
</dbReference>
<dbReference type="InterPro" id="IPR036986">
    <property type="entry name" value="S4_RNA-bd_sf"/>
</dbReference>
<proteinExistence type="inferred from homology"/>
<dbReference type="AlphaFoldDB" id="A0A382EMG4"/>
<dbReference type="InterPro" id="IPR001912">
    <property type="entry name" value="Ribosomal_uS4_N"/>
</dbReference>
<dbReference type="Pfam" id="PF00163">
    <property type="entry name" value="Ribosomal_S4"/>
    <property type="match status" value="1"/>
</dbReference>
<dbReference type="InterPro" id="IPR022801">
    <property type="entry name" value="Ribosomal_uS4"/>
</dbReference>
<evidence type="ECO:0000259" key="6">
    <source>
        <dbReference type="SMART" id="SM00363"/>
    </source>
</evidence>
<organism evidence="8">
    <name type="scientific">marine metagenome</name>
    <dbReference type="NCBI Taxonomy" id="408172"/>
    <lineage>
        <taxon>unclassified sequences</taxon>
        <taxon>metagenomes</taxon>
        <taxon>ecological metagenomes</taxon>
    </lineage>
</organism>
<dbReference type="PROSITE" id="PS00632">
    <property type="entry name" value="RIBOSOMAL_S4"/>
    <property type="match status" value="1"/>
</dbReference>
<name>A0A382EMG4_9ZZZZ</name>
<dbReference type="NCBIfam" id="TIGR01017">
    <property type="entry name" value="rpsD_bact"/>
    <property type="match status" value="1"/>
</dbReference>
<dbReference type="Gene3D" id="1.10.1050.10">
    <property type="entry name" value="Ribosomal Protein S4 Delta 41, Chain A, domain 1"/>
    <property type="match status" value="1"/>
</dbReference>